<evidence type="ECO:0008006" key="3">
    <source>
        <dbReference type="Google" id="ProtNLM"/>
    </source>
</evidence>
<organism evidence="1 2">
    <name type="scientific">Acetobacter oeni</name>
    <dbReference type="NCBI Taxonomy" id="304077"/>
    <lineage>
        <taxon>Bacteria</taxon>
        <taxon>Pseudomonadati</taxon>
        <taxon>Pseudomonadota</taxon>
        <taxon>Alphaproteobacteria</taxon>
        <taxon>Acetobacterales</taxon>
        <taxon>Acetobacteraceae</taxon>
        <taxon>Acetobacter</taxon>
    </lineage>
</organism>
<evidence type="ECO:0000313" key="2">
    <source>
        <dbReference type="Proteomes" id="UP000321746"/>
    </source>
</evidence>
<keyword evidence="2" id="KW-1185">Reference proteome</keyword>
<dbReference type="InterPro" id="IPR036909">
    <property type="entry name" value="Cyt_c-like_dom_sf"/>
</dbReference>
<dbReference type="Gene3D" id="1.10.760.10">
    <property type="entry name" value="Cytochrome c-like domain"/>
    <property type="match status" value="1"/>
</dbReference>
<dbReference type="Proteomes" id="UP000321746">
    <property type="component" value="Unassembled WGS sequence"/>
</dbReference>
<dbReference type="EMBL" id="BJYG01000031">
    <property type="protein sequence ID" value="GEN64034.1"/>
    <property type="molecule type" value="Genomic_DNA"/>
</dbReference>
<dbReference type="SUPFAM" id="SSF46626">
    <property type="entry name" value="Cytochrome c"/>
    <property type="match status" value="1"/>
</dbReference>
<dbReference type="AlphaFoldDB" id="A0A511XM63"/>
<gene>
    <name evidence="1" type="ORF">AOE01nite_22580</name>
</gene>
<sequence>MRCTARLLLRLIPVVGLVAGMGRMAVAQERPSGMTRLPEAKVAYLLNCGGCHGEAGRSSPALVPDLKSQVGYFLCTPEGRNYLVRLPNVAFSHLSSSSLTVLMNFMVFDMGEGSAPAGAKPYTVAEVDRLRREPLQMGNFMAYRQKTVAGVVRACPAAAKVSSFAADDPYVLANRR</sequence>
<reference evidence="1 2" key="1">
    <citation type="submission" date="2019-07" db="EMBL/GenBank/DDBJ databases">
        <title>Whole genome shotgun sequence of Acetobacter oeni NBRC 105207.</title>
        <authorList>
            <person name="Hosoyama A."/>
            <person name="Uohara A."/>
            <person name="Ohji S."/>
            <person name="Ichikawa N."/>
        </authorList>
    </citation>
    <scope>NUCLEOTIDE SEQUENCE [LARGE SCALE GENOMIC DNA]</scope>
    <source>
        <strain evidence="1 2">NBRC 105207</strain>
    </source>
</reference>
<dbReference type="GO" id="GO:0020037">
    <property type="term" value="F:heme binding"/>
    <property type="evidence" value="ECO:0007669"/>
    <property type="project" value="InterPro"/>
</dbReference>
<accession>A0A511XM63</accession>
<dbReference type="RefSeq" id="WP_242012036.1">
    <property type="nucleotide sequence ID" value="NZ_BJYG01000031.1"/>
</dbReference>
<name>A0A511XM63_9PROT</name>
<evidence type="ECO:0000313" key="1">
    <source>
        <dbReference type="EMBL" id="GEN64034.1"/>
    </source>
</evidence>
<proteinExistence type="predicted"/>
<dbReference type="GO" id="GO:0009055">
    <property type="term" value="F:electron transfer activity"/>
    <property type="evidence" value="ECO:0007669"/>
    <property type="project" value="InterPro"/>
</dbReference>
<comment type="caution">
    <text evidence="1">The sequence shown here is derived from an EMBL/GenBank/DDBJ whole genome shotgun (WGS) entry which is preliminary data.</text>
</comment>
<protein>
    <recommendedName>
        <fullName evidence="3">Cytochrome c domain-containing protein</fullName>
    </recommendedName>
</protein>